<dbReference type="Proteomes" id="UP001060085">
    <property type="component" value="Linkage Group LG02"/>
</dbReference>
<sequence>MVKVKNANVGRGENYEEGGSSRGERTRKGKGRKVTSEPRLPKRFISVTAVAKFEERTRKRRKIAPGHRNKHTFKRMGFSRNEEGVDEEEKEEDEGQDTMNVDEEVRREKYKLQHVVDGIMYFVDGIMLMPYDVDSLSFVRRTKHAQNETQG</sequence>
<proteinExistence type="predicted"/>
<name>A0ACC0BYJ8_CATRO</name>
<organism evidence="1 2">
    <name type="scientific">Catharanthus roseus</name>
    <name type="common">Madagascar periwinkle</name>
    <name type="synonym">Vinca rosea</name>
    <dbReference type="NCBI Taxonomy" id="4058"/>
    <lineage>
        <taxon>Eukaryota</taxon>
        <taxon>Viridiplantae</taxon>
        <taxon>Streptophyta</taxon>
        <taxon>Embryophyta</taxon>
        <taxon>Tracheophyta</taxon>
        <taxon>Spermatophyta</taxon>
        <taxon>Magnoliopsida</taxon>
        <taxon>eudicotyledons</taxon>
        <taxon>Gunneridae</taxon>
        <taxon>Pentapetalae</taxon>
        <taxon>asterids</taxon>
        <taxon>lamiids</taxon>
        <taxon>Gentianales</taxon>
        <taxon>Apocynaceae</taxon>
        <taxon>Rauvolfioideae</taxon>
        <taxon>Vinceae</taxon>
        <taxon>Catharanthinae</taxon>
        <taxon>Catharanthus</taxon>
    </lineage>
</organism>
<evidence type="ECO:0000313" key="1">
    <source>
        <dbReference type="EMBL" id="KAI5677746.1"/>
    </source>
</evidence>
<evidence type="ECO:0000313" key="2">
    <source>
        <dbReference type="Proteomes" id="UP001060085"/>
    </source>
</evidence>
<keyword evidence="2" id="KW-1185">Reference proteome</keyword>
<accession>A0ACC0BYJ8</accession>
<comment type="caution">
    <text evidence="1">The sequence shown here is derived from an EMBL/GenBank/DDBJ whole genome shotgun (WGS) entry which is preliminary data.</text>
</comment>
<protein>
    <submittedName>
        <fullName evidence="1">Uncharacterized protein</fullName>
    </submittedName>
</protein>
<dbReference type="EMBL" id="CM044702">
    <property type="protein sequence ID" value="KAI5677746.1"/>
    <property type="molecule type" value="Genomic_DNA"/>
</dbReference>
<gene>
    <name evidence="1" type="ORF">M9H77_08696</name>
</gene>
<reference evidence="2" key="1">
    <citation type="journal article" date="2023" name="Nat. Plants">
        <title>Single-cell RNA sequencing provides a high-resolution roadmap for understanding the multicellular compartmentation of specialized metabolism.</title>
        <authorList>
            <person name="Sun S."/>
            <person name="Shen X."/>
            <person name="Li Y."/>
            <person name="Li Y."/>
            <person name="Wang S."/>
            <person name="Li R."/>
            <person name="Zhang H."/>
            <person name="Shen G."/>
            <person name="Guo B."/>
            <person name="Wei J."/>
            <person name="Xu J."/>
            <person name="St-Pierre B."/>
            <person name="Chen S."/>
            <person name="Sun C."/>
        </authorList>
    </citation>
    <scope>NUCLEOTIDE SEQUENCE [LARGE SCALE GENOMIC DNA]</scope>
</reference>